<accession>A0A8H3CBG0</accession>
<keyword evidence="1" id="KW-1133">Transmembrane helix</keyword>
<evidence type="ECO:0000313" key="3">
    <source>
        <dbReference type="EMBL" id="CAE6480129.1"/>
    </source>
</evidence>
<sequence>MSLIISHMTITPSISQYKPFLDLVDAIYVQGENARYLAISGIALLVYDWLTTLDKEVEYTWGRKWTLARVVYHLNRVLSVMLIGAVLIPNVLFAPAHFTPSVILSYSYGVIVLLVIIGTTSIIRCWALYGQKWILWLLIPGLILTVGHGALQVTLNINNNGSIKPAPRDLARLPRLDSK</sequence>
<protein>
    <recommendedName>
        <fullName evidence="2">DUF6533 domain-containing protein</fullName>
    </recommendedName>
</protein>
<keyword evidence="1" id="KW-0472">Membrane</keyword>
<proteinExistence type="predicted"/>
<organism evidence="3 4">
    <name type="scientific">Rhizoctonia solani</name>
    <dbReference type="NCBI Taxonomy" id="456999"/>
    <lineage>
        <taxon>Eukaryota</taxon>
        <taxon>Fungi</taxon>
        <taxon>Dikarya</taxon>
        <taxon>Basidiomycota</taxon>
        <taxon>Agaricomycotina</taxon>
        <taxon>Agaricomycetes</taxon>
        <taxon>Cantharellales</taxon>
        <taxon>Ceratobasidiaceae</taxon>
        <taxon>Rhizoctonia</taxon>
    </lineage>
</organism>
<reference evidence="3" key="1">
    <citation type="submission" date="2021-01" db="EMBL/GenBank/DDBJ databases">
        <authorList>
            <person name="Kaushik A."/>
        </authorList>
    </citation>
    <scope>NUCLEOTIDE SEQUENCE</scope>
    <source>
        <strain evidence="3">AG3-T5</strain>
    </source>
</reference>
<feature type="domain" description="DUF6533" evidence="2">
    <location>
        <begin position="36"/>
        <end position="80"/>
    </location>
</feature>
<gene>
    <name evidence="3" type="ORF">RDB_LOCUS204771</name>
</gene>
<feature type="transmembrane region" description="Helical" evidence="1">
    <location>
        <begin position="106"/>
        <end position="126"/>
    </location>
</feature>
<dbReference type="EMBL" id="CAJMWW010000653">
    <property type="protein sequence ID" value="CAE6480129.1"/>
    <property type="molecule type" value="Genomic_DNA"/>
</dbReference>
<evidence type="ECO:0000313" key="4">
    <source>
        <dbReference type="Proteomes" id="UP000663841"/>
    </source>
</evidence>
<evidence type="ECO:0000259" key="2">
    <source>
        <dbReference type="Pfam" id="PF20151"/>
    </source>
</evidence>
<dbReference type="AlphaFoldDB" id="A0A8H3CBG0"/>
<feature type="transmembrane region" description="Helical" evidence="1">
    <location>
        <begin position="133"/>
        <end position="151"/>
    </location>
</feature>
<dbReference type="Pfam" id="PF20151">
    <property type="entry name" value="DUF6533"/>
    <property type="match status" value="1"/>
</dbReference>
<dbReference type="InterPro" id="IPR045340">
    <property type="entry name" value="DUF6533"/>
</dbReference>
<name>A0A8H3CBG0_9AGAM</name>
<comment type="caution">
    <text evidence="3">The sequence shown here is derived from an EMBL/GenBank/DDBJ whole genome shotgun (WGS) entry which is preliminary data.</text>
</comment>
<keyword evidence="1" id="KW-0812">Transmembrane</keyword>
<dbReference type="Proteomes" id="UP000663841">
    <property type="component" value="Unassembled WGS sequence"/>
</dbReference>
<evidence type="ECO:0000256" key="1">
    <source>
        <dbReference type="SAM" id="Phobius"/>
    </source>
</evidence>
<feature type="transmembrane region" description="Helical" evidence="1">
    <location>
        <begin position="74"/>
        <end position="94"/>
    </location>
</feature>